<keyword evidence="2" id="KW-0416">Keratin</keyword>
<reference evidence="3" key="1">
    <citation type="submission" date="2025-08" db="UniProtKB">
        <authorList>
            <consortium name="Ensembl"/>
        </authorList>
    </citation>
    <scope>IDENTIFICATION</scope>
</reference>
<name>A0A670Z316_PSETE</name>
<dbReference type="Pfam" id="PF02422">
    <property type="entry name" value="Keratin"/>
    <property type="match status" value="1"/>
</dbReference>
<dbReference type="AlphaFoldDB" id="A0A670Z316"/>
<evidence type="ECO:0000256" key="2">
    <source>
        <dbReference type="ARBA" id="ARBA00022744"/>
    </source>
</evidence>
<dbReference type="GO" id="GO:0005882">
    <property type="term" value="C:intermediate filament"/>
    <property type="evidence" value="ECO:0007669"/>
    <property type="project" value="UniProtKB-KW"/>
</dbReference>
<organism evidence="3 4">
    <name type="scientific">Pseudonaja textilis</name>
    <name type="common">Eastern brown snake</name>
    <dbReference type="NCBI Taxonomy" id="8673"/>
    <lineage>
        <taxon>Eukaryota</taxon>
        <taxon>Metazoa</taxon>
        <taxon>Chordata</taxon>
        <taxon>Craniata</taxon>
        <taxon>Vertebrata</taxon>
        <taxon>Euteleostomi</taxon>
        <taxon>Lepidosauria</taxon>
        <taxon>Squamata</taxon>
        <taxon>Bifurcata</taxon>
        <taxon>Unidentata</taxon>
        <taxon>Episquamata</taxon>
        <taxon>Toxicofera</taxon>
        <taxon>Serpentes</taxon>
        <taxon>Colubroidea</taxon>
        <taxon>Elapidae</taxon>
        <taxon>Hydrophiinae</taxon>
        <taxon>Pseudonaja</taxon>
    </lineage>
</organism>
<evidence type="ECO:0000313" key="3">
    <source>
        <dbReference type="Ensembl" id="ENSPTXP00000018437.1"/>
    </source>
</evidence>
<evidence type="ECO:0000256" key="1">
    <source>
        <dbReference type="ARBA" id="ARBA00008702"/>
    </source>
</evidence>
<dbReference type="PANTHER" id="PTHR31203">
    <property type="entry name" value="BETA-KERATIN-RELATED PROTEIN-RELATED"/>
    <property type="match status" value="1"/>
</dbReference>
<accession>A0A670Z316</accession>
<evidence type="ECO:0000313" key="4">
    <source>
        <dbReference type="Proteomes" id="UP000472273"/>
    </source>
</evidence>
<dbReference type="Ensembl" id="ENSPTXT00000018994.1">
    <property type="protein sequence ID" value="ENSPTXP00000018437.1"/>
    <property type="gene ID" value="ENSPTXG00000012715.1"/>
</dbReference>
<comment type="similarity">
    <text evidence="1">Belongs to the avian keratin family.</text>
</comment>
<reference evidence="3" key="2">
    <citation type="submission" date="2025-09" db="UniProtKB">
        <authorList>
            <consortium name="Ensembl"/>
        </authorList>
    </citation>
    <scope>IDENTIFICATION</scope>
</reference>
<keyword evidence="4" id="KW-1185">Reference proteome</keyword>
<sequence length="115" mass="12217">LCYNCGPCLVALSGGDTPCCITSCPDSKVVIQPPPVCITIPGAVLTSYPNECIISSSTNFQVLSQFKMSVFLISAEVVGGLFSHGQECLVLASQLHLGGYFPVIPPCYLLSCWWA</sequence>
<dbReference type="InterPro" id="IPR003461">
    <property type="entry name" value="Keratin"/>
</dbReference>
<dbReference type="PANTHER" id="PTHR31203:SF1">
    <property type="entry name" value="BETA-KERATIN-RELATED PROTEIN-RELATED"/>
    <property type="match status" value="1"/>
</dbReference>
<protein>
    <recommendedName>
        <fullName evidence="5">Keratin</fullName>
    </recommendedName>
</protein>
<dbReference type="GO" id="GO:0005200">
    <property type="term" value="F:structural constituent of cytoskeleton"/>
    <property type="evidence" value="ECO:0007669"/>
    <property type="project" value="InterPro"/>
</dbReference>
<proteinExistence type="inferred from homology"/>
<dbReference type="Proteomes" id="UP000472273">
    <property type="component" value="Unplaced"/>
</dbReference>
<evidence type="ECO:0008006" key="5">
    <source>
        <dbReference type="Google" id="ProtNLM"/>
    </source>
</evidence>